<sequence>MNSTVWVIVGALLVVAGATTFLLNWRRRKPAFALTGTFLLSLGVLGVVTGMLLTDPKTSKVEALKTGGIAAGAIVALYALWLNDRRRRVEEQRQRVERDRHELESARTEHDRERVSDERFARAVELLGHETSQVRVGALLALVGLARSRPEYTQTVLDVLCSCLRQPFKHTRYNLVESGQRPKWALDGDENDHELQVRLTALRLITDLLPSGEDAPAYDLDLTGAVLEYVNFSGKTIGTLTLRWAKLYRSTSLSGCRVLGSAWFTGAKVWGWFNAAGLDCHARVWFSGFEANWQVDLTGATFRGDHKFSGATFHDALKLGGATFAVPPDLSEVSVRGDLDLTATGLDADKAAGMTVALGRETRLPSHCVVERRDGGVGVVVPQR</sequence>
<dbReference type="Gene3D" id="2.160.20.80">
    <property type="entry name" value="E3 ubiquitin-protein ligase SopA"/>
    <property type="match status" value="1"/>
</dbReference>
<dbReference type="RefSeq" id="WP_423202161.1">
    <property type="nucleotide sequence ID" value="NZ_SGWQ01000003.1"/>
</dbReference>
<keyword evidence="4" id="KW-1185">Reference proteome</keyword>
<evidence type="ECO:0008006" key="5">
    <source>
        <dbReference type="Google" id="ProtNLM"/>
    </source>
</evidence>
<evidence type="ECO:0000313" key="3">
    <source>
        <dbReference type="EMBL" id="RZS41362.1"/>
    </source>
</evidence>
<proteinExistence type="predicted"/>
<keyword evidence="1" id="KW-0175">Coiled coil</keyword>
<keyword evidence="2" id="KW-0472">Membrane</keyword>
<keyword evidence="2" id="KW-1133">Transmembrane helix</keyword>
<evidence type="ECO:0000256" key="1">
    <source>
        <dbReference type="SAM" id="Coils"/>
    </source>
</evidence>
<organism evidence="3 4">
    <name type="scientific">Herbihabitans rhizosphaerae</name>
    <dbReference type="NCBI Taxonomy" id="1872711"/>
    <lineage>
        <taxon>Bacteria</taxon>
        <taxon>Bacillati</taxon>
        <taxon>Actinomycetota</taxon>
        <taxon>Actinomycetes</taxon>
        <taxon>Pseudonocardiales</taxon>
        <taxon>Pseudonocardiaceae</taxon>
        <taxon>Herbihabitans</taxon>
    </lineage>
</organism>
<feature type="transmembrane region" description="Helical" evidence="2">
    <location>
        <begin position="66"/>
        <end position="83"/>
    </location>
</feature>
<dbReference type="EMBL" id="SGWQ01000003">
    <property type="protein sequence ID" value="RZS41362.1"/>
    <property type="molecule type" value="Genomic_DNA"/>
</dbReference>
<reference evidence="3 4" key="1">
    <citation type="submission" date="2019-02" db="EMBL/GenBank/DDBJ databases">
        <title>Genomic Encyclopedia of Type Strains, Phase IV (KMG-IV): sequencing the most valuable type-strain genomes for metagenomic binning, comparative biology and taxonomic classification.</title>
        <authorList>
            <person name="Goeker M."/>
        </authorList>
    </citation>
    <scope>NUCLEOTIDE SEQUENCE [LARGE SCALE GENOMIC DNA]</scope>
    <source>
        <strain evidence="3 4">DSM 101727</strain>
    </source>
</reference>
<gene>
    <name evidence="3" type="ORF">EV193_103685</name>
</gene>
<keyword evidence="2" id="KW-0812">Transmembrane</keyword>
<dbReference type="SUPFAM" id="SSF48371">
    <property type="entry name" value="ARM repeat"/>
    <property type="match status" value="1"/>
</dbReference>
<dbReference type="Proteomes" id="UP000294257">
    <property type="component" value="Unassembled WGS sequence"/>
</dbReference>
<feature type="coiled-coil region" evidence="1">
    <location>
        <begin position="82"/>
        <end position="113"/>
    </location>
</feature>
<feature type="transmembrane region" description="Helical" evidence="2">
    <location>
        <begin position="6"/>
        <end position="25"/>
    </location>
</feature>
<dbReference type="InterPro" id="IPR016024">
    <property type="entry name" value="ARM-type_fold"/>
</dbReference>
<accession>A0A4Q7L033</accession>
<dbReference type="AlphaFoldDB" id="A0A4Q7L033"/>
<protein>
    <recommendedName>
        <fullName evidence="5">Pentapeptide repeat protein</fullName>
    </recommendedName>
</protein>
<comment type="caution">
    <text evidence="3">The sequence shown here is derived from an EMBL/GenBank/DDBJ whole genome shotgun (WGS) entry which is preliminary data.</text>
</comment>
<evidence type="ECO:0000256" key="2">
    <source>
        <dbReference type="SAM" id="Phobius"/>
    </source>
</evidence>
<feature type="transmembrane region" description="Helical" evidence="2">
    <location>
        <begin position="32"/>
        <end position="54"/>
    </location>
</feature>
<name>A0A4Q7L033_9PSEU</name>
<evidence type="ECO:0000313" key="4">
    <source>
        <dbReference type="Proteomes" id="UP000294257"/>
    </source>
</evidence>